<name>A0A409YRA4_9AGAR</name>
<evidence type="ECO:0000313" key="2">
    <source>
        <dbReference type="EMBL" id="PPR05541.1"/>
    </source>
</evidence>
<comment type="caution">
    <text evidence="2">The sequence shown here is derived from an EMBL/GenBank/DDBJ whole genome shotgun (WGS) entry which is preliminary data.</text>
</comment>
<dbReference type="EMBL" id="NHYE01000467">
    <property type="protein sequence ID" value="PPR05541.1"/>
    <property type="molecule type" value="Genomic_DNA"/>
</dbReference>
<dbReference type="EMBL" id="NHYE01004409">
    <property type="protein sequence ID" value="PPQ84778.1"/>
    <property type="molecule type" value="Genomic_DNA"/>
</dbReference>
<organism evidence="2 3">
    <name type="scientific">Gymnopilus dilepis</name>
    <dbReference type="NCBI Taxonomy" id="231916"/>
    <lineage>
        <taxon>Eukaryota</taxon>
        <taxon>Fungi</taxon>
        <taxon>Dikarya</taxon>
        <taxon>Basidiomycota</taxon>
        <taxon>Agaricomycotina</taxon>
        <taxon>Agaricomycetes</taxon>
        <taxon>Agaricomycetidae</taxon>
        <taxon>Agaricales</taxon>
        <taxon>Agaricineae</taxon>
        <taxon>Hymenogastraceae</taxon>
        <taxon>Gymnopilus</taxon>
    </lineage>
</organism>
<dbReference type="InParanoid" id="A0A409YRA4"/>
<sequence>MSTTFRGMSTSFHVCKRIVDEDEETEREIKRALAAAWDFRFQQSVWLKCGWQAEKVNALVTR</sequence>
<keyword evidence="3" id="KW-1185">Reference proteome</keyword>
<reference evidence="2 3" key="1">
    <citation type="journal article" date="2018" name="Evol. Lett.">
        <title>Horizontal gene cluster transfer increased hallucinogenic mushroom diversity.</title>
        <authorList>
            <person name="Reynolds H.T."/>
            <person name="Vijayakumar V."/>
            <person name="Gluck-Thaler E."/>
            <person name="Korotkin H.B."/>
            <person name="Matheny P.B."/>
            <person name="Slot J.C."/>
        </authorList>
    </citation>
    <scope>NUCLEOTIDE SEQUENCE [LARGE SCALE GENOMIC DNA]</scope>
    <source>
        <strain evidence="2 3">SRW20</strain>
    </source>
</reference>
<gene>
    <name evidence="2" type="ORF">CVT26_008993</name>
    <name evidence="1" type="ORF">CVT26_014297</name>
</gene>
<evidence type="ECO:0000313" key="1">
    <source>
        <dbReference type="EMBL" id="PPQ84778.1"/>
    </source>
</evidence>
<dbReference type="Proteomes" id="UP000284706">
    <property type="component" value="Unassembled WGS sequence"/>
</dbReference>
<proteinExistence type="predicted"/>
<dbReference type="AlphaFoldDB" id="A0A409YRA4"/>
<evidence type="ECO:0000313" key="3">
    <source>
        <dbReference type="Proteomes" id="UP000284706"/>
    </source>
</evidence>
<protein>
    <submittedName>
        <fullName evidence="2">Uncharacterized protein</fullName>
    </submittedName>
</protein>
<accession>A0A409YRA4</accession>